<comment type="caution">
    <text evidence="1">The sequence shown here is derived from an EMBL/GenBank/DDBJ whole genome shotgun (WGS) entry which is preliminary data.</text>
</comment>
<organism evidence="1 2">
    <name type="scientific">Tanacetum coccineum</name>
    <dbReference type="NCBI Taxonomy" id="301880"/>
    <lineage>
        <taxon>Eukaryota</taxon>
        <taxon>Viridiplantae</taxon>
        <taxon>Streptophyta</taxon>
        <taxon>Embryophyta</taxon>
        <taxon>Tracheophyta</taxon>
        <taxon>Spermatophyta</taxon>
        <taxon>Magnoliopsida</taxon>
        <taxon>eudicotyledons</taxon>
        <taxon>Gunneridae</taxon>
        <taxon>Pentapetalae</taxon>
        <taxon>asterids</taxon>
        <taxon>campanulids</taxon>
        <taxon>Asterales</taxon>
        <taxon>Asteraceae</taxon>
        <taxon>Asteroideae</taxon>
        <taxon>Anthemideae</taxon>
        <taxon>Anthemidinae</taxon>
        <taxon>Tanacetum</taxon>
    </lineage>
</organism>
<evidence type="ECO:0000313" key="1">
    <source>
        <dbReference type="EMBL" id="GJT51226.1"/>
    </source>
</evidence>
<dbReference type="Proteomes" id="UP001151760">
    <property type="component" value="Unassembled WGS sequence"/>
</dbReference>
<gene>
    <name evidence="1" type="ORF">Tco_0977383</name>
</gene>
<evidence type="ECO:0000313" key="2">
    <source>
        <dbReference type="Proteomes" id="UP001151760"/>
    </source>
</evidence>
<keyword evidence="2" id="KW-1185">Reference proteome</keyword>
<feature type="non-terminal residue" evidence="1">
    <location>
        <position position="133"/>
    </location>
</feature>
<name>A0ABQ5EJY7_9ASTR</name>
<reference evidence="1" key="2">
    <citation type="submission" date="2022-01" db="EMBL/GenBank/DDBJ databases">
        <authorList>
            <person name="Yamashiro T."/>
            <person name="Shiraishi A."/>
            <person name="Satake H."/>
            <person name="Nakayama K."/>
        </authorList>
    </citation>
    <scope>NUCLEOTIDE SEQUENCE</scope>
</reference>
<protein>
    <submittedName>
        <fullName evidence="1">Uncharacterized protein</fullName>
    </submittedName>
</protein>
<reference evidence="1" key="1">
    <citation type="journal article" date="2022" name="Int. J. Mol. Sci.">
        <title>Draft Genome of Tanacetum Coccineum: Genomic Comparison of Closely Related Tanacetum-Family Plants.</title>
        <authorList>
            <person name="Yamashiro T."/>
            <person name="Shiraishi A."/>
            <person name="Nakayama K."/>
            <person name="Satake H."/>
        </authorList>
    </citation>
    <scope>NUCLEOTIDE SEQUENCE</scope>
</reference>
<accession>A0ABQ5EJY7</accession>
<dbReference type="EMBL" id="BQNB010016389">
    <property type="protein sequence ID" value="GJT51226.1"/>
    <property type="molecule type" value="Genomic_DNA"/>
</dbReference>
<sequence length="133" mass="14827">MLDGARKLSSKEIGGGRWLWLAEVVMGVVVVAIDGDGCGLVGQRLWSDKMWTRMTKQKVMVGDGKSVLAVVPNVLFTTDVKKPPLMPDGYIKISKKKLLQNLEITSGARINAWIESMRAFSPTFNRQDKTTWM</sequence>
<proteinExistence type="predicted"/>